<reference evidence="7" key="1">
    <citation type="submission" date="2018-02" db="EMBL/GenBank/DDBJ databases">
        <authorList>
            <person name="Cohen D.B."/>
            <person name="Kent A.D."/>
        </authorList>
    </citation>
    <scope>NUCLEOTIDE SEQUENCE</scope>
</reference>
<dbReference type="PANTHER" id="PTHR31973">
    <property type="entry name" value="POLYPROTEIN, PUTATIVE-RELATED"/>
    <property type="match status" value="1"/>
</dbReference>
<evidence type="ECO:0000313" key="7">
    <source>
        <dbReference type="EMBL" id="SPC79105.1"/>
    </source>
</evidence>
<dbReference type="Pfam" id="PF10551">
    <property type="entry name" value="MULE"/>
    <property type="match status" value="1"/>
</dbReference>
<evidence type="ECO:0000256" key="3">
    <source>
        <dbReference type="ARBA" id="ARBA00022833"/>
    </source>
</evidence>
<dbReference type="SMART" id="SM00575">
    <property type="entry name" value="ZnF_PMZ"/>
    <property type="match status" value="1"/>
</dbReference>
<feature type="compositionally biased region" description="Basic and acidic residues" evidence="5">
    <location>
        <begin position="170"/>
        <end position="183"/>
    </location>
</feature>
<keyword evidence="1" id="KW-0479">Metal-binding</keyword>
<dbReference type="InterPro" id="IPR004332">
    <property type="entry name" value="Transposase_MuDR"/>
</dbReference>
<dbReference type="Pfam" id="PF03108">
    <property type="entry name" value="DBD_Tnp_Mut"/>
    <property type="match status" value="1"/>
</dbReference>
<dbReference type="AlphaFoldDB" id="A0A2N9EW99"/>
<keyword evidence="2 4" id="KW-0863">Zinc-finger</keyword>
<dbReference type="InterPro" id="IPR018289">
    <property type="entry name" value="MULE_transposase_dom"/>
</dbReference>
<keyword evidence="3" id="KW-0862">Zinc</keyword>
<dbReference type="Pfam" id="PF04434">
    <property type="entry name" value="SWIM"/>
    <property type="match status" value="1"/>
</dbReference>
<dbReference type="InterPro" id="IPR006564">
    <property type="entry name" value="Znf_PMZ"/>
</dbReference>
<dbReference type="PANTHER" id="PTHR31973:SF195">
    <property type="entry name" value="MUDR FAMILY TRANSPOSASE"/>
    <property type="match status" value="1"/>
</dbReference>
<gene>
    <name evidence="7" type="ORF">FSB_LOCUS6987</name>
</gene>
<dbReference type="InterPro" id="IPR007527">
    <property type="entry name" value="Znf_SWIM"/>
</dbReference>
<feature type="compositionally biased region" description="Polar residues" evidence="5">
    <location>
        <begin position="125"/>
        <end position="157"/>
    </location>
</feature>
<dbReference type="GO" id="GO:0008270">
    <property type="term" value="F:zinc ion binding"/>
    <property type="evidence" value="ECO:0007669"/>
    <property type="project" value="UniProtKB-KW"/>
</dbReference>
<proteinExistence type="predicted"/>
<evidence type="ECO:0000256" key="2">
    <source>
        <dbReference type="ARBA" id="ARBA00022771"/>
    </source>
</evidence>
<feature type="domain" description="SWIM-type" evidence="6">
    <location>
        <begin position="751"/>
        <end position="783"/>
    </location>
</feature>
<dbReference type="EMBL" id="OIVN01000368">
    <property type="protein sequence ID" value="SPC79105.1"/>
    <property type="molecule type" value="Genomic_DNA"/>
</dbReference>
<name>A0A2N9EW99_FAGSY</name>
<evidence type="ECO:0000259" key="6">
    <source>
        <dbReference type="PROSITE" id="PS50966"/>
    </source>
</evidence>
<evidence type="ECO:0000256" key="5">
    <source>
        <dbReference type="SAM" id="MobiDB-lite"/>
    </source>
</evidence>
<evidence type="ECO:0000256" key="4">
    <source>
        <dbReference type="PROSITE-ProRule" id="PRU00325"/>
    </source>
</evidence>
<evidence type="ECO:0000256" key="1">
    <source>
        <dbReference type="ARBA" id="ARBA00022723"/>
    </source>
</evidence>
<organism evidence="7">
    <name type="scientific">Fagus sylvatica</name>
    <name type="common">Beechnut</name>
    <dbReference type="NCBI Taxonomy" id="28930"/>
    <lineage>
        <taxon>Eukaryota</taxon>
        <taxon>Viridiplantae</taxon>
        <taxon>Streptophyta</taxon>
        <taxon>Embryophyta</taxon>
        <taxon>Tracheophyta</taxon>
        <taxon>Spermatophyta</taxon>
        <taxon>Magnoliopsida</taxon>
        <taxon>eudicotyledons</taxon>
        <taxon>Gunneridae</taxon>
        <taxon>Pentapetalae</taxon>
        <taxon>rosids</taxon>
        <taxon>fabids</taxon>
        <taxon>Fagales</taxon>
        <taxon>Fagaceae</taxon>
        <taxon>Fagus</taxon>
    </lineage>
</organism>
<sequence>MAERRYSFLIYSNGCVQHGQDGIYYDGPPPTLIRVNRGIVFAELESKILAAMGLHREDAKIKVTYRLPHQSYPQPVKYTALPITNDDCVEAIFDVLQLIPGFVTAELYVDVESTPICQNGIANEGPSTQCSPISSPVNTPTPYSQNDYIAPMNTSSALLLDDNDSPSTHPQDDNDAHSLHPQDDNVIPEPVGVENVDNEEMATVTIDVIQDMAGKIQQMEEQGVVNDDELLEEDGYDEELFDYEHNCHDGQRQAIHQAPSPLFTQNTWKNIVDQSSQAIMIKQTTWEPTQEFYKGLIFADKEKLKSAVKRYCILRNKMYQVKESGPTRWSLSCKNGCNWRLRACKRVTHGFFKVTKYCGPHTCMESNPTEDHAMLDSWLIEQEVNVLVKEKPSVKISLLQAQIWKKYGRNVSYMKVWEAKQKILAKVFGDWEKSYQILPKWMTAMVDANPGTKVKWCTHDAAVAGSAIFQRLFWAFGPSIEGFKHCRPVISIDATFLYGKYKGKLMIASTWDGDNQLFPLAFAIVEEESDDSWGWFLACIKEHVTQRSGVCLISDQHNGILSAVAEFGWQPPHGYHRFCIRHLATNFNESFQCTQLKDWITCAGQENQPRKFEIAMSAIRDMHSEAANKLAEIPMEMWTLAHDGGCRYGAMTTNLSESFNGLLKDARHLPITSLVQLTFYRTVFYFQDRRTKVQAEIAAGETFTAYLRTKFTKWEQKSRDHAFRVYNREEGVFDIHKSADPDFEDRDSHVHVVNLVQKICTCQKWQIYKIPCSHVIAVCQSQHLQPDQYIDRCYTMEEQLACYASKFKPVLDATYWKEPDFPKLDAHAIGKLNQLYNMEVASETHLTMTLAGMCFYQWIVTAVREKNGVGLLFSVGIRGVKLSLKVSTGQLGDVDLVKIFVVCVTPQGHSGLSSSKSNIAAAKWLEAVSNLYATRMEAVDCSIF</sequence>
<dbReference type="PROSITE" id="PS50966">
    <property type="entry name" value="ZF_SWIM"/>
    <property type="match status" value="1"/>
</dbReference>
<accession>A0A2N9EW99</accession>
<protein>
    <recommendedName>
        <fullName evidence="6">SWIM-type domain-containing protein</fullName>
    </recommendedName>
</protein>
<feature type="region of interest" description="Disordered" evidence="5">
    <location>
        <begin position="125"/>
        <end position="190"/>
    </location>
</feature>